<evidence type="ECO:0000256" key="2">
    <source>
        <dbReference type="SAM" id="MobiDB-lite"/>
    </source>
</evidence>
<dbReference type="Proteomes" id="UP000654370">
    <property type="component" value="Unassembled WGS sequence"/>
</dbReference>
<gene>
    <name evidence="4" type="ORF">INT43_001546</name>
</gene>
<feature type="domain" description="CCDC174 alpha/beta GRSR" evidence="3">
    <location>
        <begin position="137"/>
        <end position="161"/>
    </location>
</feature>
<feature type="region of interest" description="Disordered" evidence="2">
    <location>
        <begin position="89"/>
        <end position="200"/>
    </location>
</feature>
<feature type="compositionally biased region" description="Basic and acidic residues" evidence="2">
    <location>
        <begin position="187"/>
        <end position="200"/>
    </location>
</feature>
<keyword evidence="1" id="KW-0175">Coiled coil</keyword>
<organism evidence="4 5">
    <name type="scientific">Mortierella isabellina</name>
    <name type="common">Filamentous fungus</name>
    <name type="synonym">Umbelopsis isabellina</name>
    <dbReference type="NCBI Taxonomy" id="91625"/>
    <lineage>
        <taxon>Eukaryota</taxon>
        <taxon>Fungi</taxon>
        <taxon>Fungi incertae sedis</taxon>
        <taxon>Mucoromycota</taxon>
        <taxon>Mucoromycotina</taxon>
        <taxon>Umbelopsidomycetes</taxon>
        <taxon>Umbelopsidales</taxon>
        <taxon>Umbelopsidaceae</taxon>
        <taxon>Umbelopsis</taxon>
    </lineage>
</organism>
<comment type="caution">
    <text evidence="4">The sequence shown here is derived from an EMBL/GenBank/DDBJ whole genome shotgun (WGS) entry which is preliminary data.</text>
</comment>
<dbReference type="EMBL" id="JAEPQZ010000018">
    <property type="protein sequence ID" value="KAG2172069.1"/>
    <property type="molecule type" value="Genomic_DNA"/>
</dbReference>
<dbReference type="AlphaFoldDB" id="A0A8H7PEA4"/>
<dbReference type="OrthoDB" id="333551at2759"/>
<feature type="region of interest" description="Disordered" evidence="2">
    <location>
        <begin position="270"/>
        <end position="305"/>
    </location>
</feature>
<evidence type="ECO:0000313" key="4">
    <source>
        <dbReference type="EMBL" id="KAG2172069.1"/>
    </source>
</evidence>
<dbReference type="Pfam" id="PF25449">
    <property type="entry name" value="CCDC174_GRSR"/>
    <property type="match status" value="1"/>
</dbReference>
<reference evidence="4" key="1">
    <citation type="submission" date="2020-12" db="EMBL/GenBank/DDBJ databases">
        <title>Metabolic potential, ecology and presence of endohyphal bacteria is reflected in genomic diversity of Mucoromycotina.</title>
        <authorList>
            <person name="Muszewska A."/>
            <person name="Okrasinska A."/>
            <person name="Steczkiewicz K."/>
            <person name="Drgas O."/>
            <person name="Orlowska M."/>
            <person name="Perlinska-Lenart U."/>
            <person name="Aleksandrzak-Piekarczyk T."/>
            <person name="Szatraj K."/>
            <person name="Zielenkiewicz U."/>
            <person name="Pilsyk S."/>
            <person name="Malc E."/>
            <person name="Mieczkowski P."/>
            <person name="Kruszewska J.S."/>
            <person name="Biernat P."/>
            <person name="Pawlowska J."/>
        </authorList>
    </citation>
    <scope>NUCLEOTIDE SEQUENCE</scope>
    <source>
        <strain evidence="4">WA0000067209</strain>
    </source>
</reference>
<feature type="compositionally biased region" description="Basic and acidic residues" evidence="2">
    <location>
        <begin position="57"/>
        <end position="66"/>
    </location>
</feature>
<feature type="compositionally biased region" description="Acidic residues" evidence="2">
    <location>
        <begin position="119"/>
        <end position="130"/>
    </location>
</feature>
<feature type="region of interest" description="Disordered" evidence="2">
    <location>
        <begin position="22"/>
        <end position="66"/>
    </location>
</feature>
<name>A0A8H7PEA4_MORIS</name>
<keyword evidence="5" id="KW-1185">Reference proteome</keyword>
<dbReference type="Pfam" id="PF13300">
    <property type="entry name" value="DUF4078"/>
    <property type="match status" value="1"/>
</dbReference>
<evidence type="ECO:0000259" key="3">
    <source>
        <dbReference type="Pfam" id="PF25449"/>
    </source>
</evidence>
<dbReference type="PANTHER" id="PTHR15885:SF1">
    <property type="entry name" value="COILED-COIL DOMAIN-CONTAINING PROTEIN 174"/>
    <property type="match status" value="1"/>
</dbReference>
<dbReference type="InterPro" id="IPR057464">
    <property type="entry name" value="CCDC174_GRSR"/>
</dbReference>
<dbReference type="GO" id="GO:0005634">
    <property type="term" value="C:nucleus"/>
    <property type="evidence" value="ECO:0007669"/>
    <property type="project" value="TreeGrafter"/>
</dbReference>
<feature type="compositionally biased region" description="Low complexity" evidence="2">
    <location>
        <begin position="270"/>
        <end position="287"/>
    </location>
</feature>
<dbReference type="PANTHER" id="PTHR15885">
    <property type="entry name" value="COILED-COIL DOMAIN-CONTAINING PROTEIN 174"/>
    <property type="match status" value="1"/>
</dbReference>
<proteinExistence type="predicted"/>
<protein>
    <recommendedName>
        <fullName evidence="3">CCDC174 alpha/beta GRSR domain-containing protein</fullName>
    </recommendedName>
</protein>
<dbReference type="InterPro" id="IPR025066">
    <property type="entry name" value="CCDC174-like"/>
</dbReference>
<accession>A0A8H7PEA4</accession>
<evidence type="ECO:0000256" key="1">
    <source>
        <dbReference type="ARBA" id="ARBA00023054"/>
    </source>
</evidence>
<evidence type="ECO:0000313" key="5">
    <source>
        <dbReference type="Proteomes" id="UP000654370"/>
    </source>
</evidence>
<sequence length="305" mass="34726">MPKSIDVSQATALDLRAQLASQRESFDLDRRKGKQVAASERRHNKKPTVWARQNKGVSERAGKDKVELEAVAGPTLEASRAALQRKAKLYDQMRKRRRYNDDDNDENNLIDFDRQPLSSDEEDEGDDDDRSDTNDPWVDYVDEYGRTRTVRQSQVPKPRSPSPDYTPQAAYPVFTQGEETSSSSSSRRREEADEEVKRYDANQEIRAKGVGFYAFSKDEDERKAQMEELKQLRQQTEKARTHTVSVAAKRKQTLENNAAKINARRLLLKQKAAGSKAQAASPSSKQPDINEDSVSSFLRAMRNRS</sequence>